<evidence type="ECO:0000313" key="2">
    <source>
        <dbReference type="Proteomes" id="UP000034539"/>
    </source>
</evidence>
<dbReference type="Proteomes" id="UP000034539">
    <property type="component" value="Unassembled WGS sequence"/>
</dbReference>
<evidence type="ECO:0000313" key="1">
    <source>
        <dbReference type="EMBL" id="KKR31941.1"/>
    </source>
</evidence>
<reference evidence="1 2" key="1">
    <citation type="journal article" date="2015" name="Nature">
        <title>rRNA introns, odd ribosomes, and small enigmatic genomes across a large radiation of phyla.</title>
        <authorList>
            <person name="Brown C.T."/>
            <person name="Hug L.A."/>
            <person name="Thomas B.C."/>
            <person name="Sharon I."/>
            <person name="Castelle C.J."/>
            <person name="Singh A."/>
            <person name="Wilkins M.J."/>
            <person name="Williams K.H."/>
            <person name="Banfield J.F."/>
        </authorList>
    </citation>
    <scope>NUCLEOTIDE SEQUENCE [LARGE SCALE GENOMIC DNA]</scope>
</reference>
<comment type="caution">
    <text evidence="1">The sequence shown here is derived from an EMBL/GenBank/DDBJ whole genome shotgun (WGS) entry which is preliminary data.</text>
</comment>
<name>A0A0G0Q3H9_9BACT</name>
<dbReference type="EMBL" id="LBXN01000056">
    <property type="protein sequence ID" value="KKR31941.1"/>
    <property type="molecule type" value="Genomic_DNA"/>
</dbReference>
<proteinExistence type="predicted"/>
<dbReference type="AlphaFoldDB" id="A0A0G0Q3H9"/>
<protein>
    <submittedName>
        <fullName evidence="1">Uncharacterized protein</fullName>
    </submittedName>
</protein>
<organism evidence="1 2">
    <name type="scientific">Candidatus Gottesmanbacteria bacterium GW2011_GWC2_39_8</name>
    <dbReference type="NCBI Taxonomy" id="1618450"/>
    <lineage>
        <taxon>Bacteria</taxon>
        <taxon>Candidatus Gottesmaniibacteriota</taxon>
    </lineage>
</organism>
<accession>A0A0G0Q3H9</accession>
<sequence>MHRVRLGGEGSIARGAYPDTRRRVNRIVQDDLRQIGNARHSAPSSPAPAPPKMGIRDKALYFLDLAKNHGMRTIYLMGSNPKYRHRGTSIRSLSGDLAGRHGDAYIDTAKTVEENRIPVYTIEPPGKSRHATKIYRLVENARGVIFQELQ</sequence>
<gene>
    <name evidence="1" type="ORF">UT63_C0056G0005</name>
</gene>